<keyword evidence="8" id="KW-1185">Reference proteome</keyword>
<keyword evidence="3" id="KW-0574">Periplasm</keyword>
<dbReference type="InterPro" id="IPR008397">
    <property type="entry name" value="Alginate_lyase_dom"/>
</dbReference>
<name>W0LIV3_9GAMM</name>
<dbReference type="STRING" id="1441930.Z042_21520"/>
<dbReference type="Pfam" id="PF07940">
    <property type="entry name" value="Hepar_II_III_C"/>
    <property type="match status" value="1"/>
</dbReference>
<dbReference type="InterPro" id="IPR012480">
    <property type="entry name" value="Hepar_II_III_C"/>
</dbReference>
<keyword evidence="2" id="KW-0732">Signal</keyword>
<feature type="domain" description="Alginate lyase" evidence="5">
    <location>
        <begin position="74"/>
        <end position="273"/>
    </location>
</feature>
<dbReference type="Pfam" id="PF05426">
    <property type="entry name" value="Alginate_lyase"/>
    <property type="match status" value="1"/>
</dbReference>
<dbReference type="RefSeq" id="WP_024911853.1">
    <property type="nucleotide sequence ID" value="NZ_CP007044.2"/>
</dbReference>
<comment type="subcellular location">
    <subcellularLocation>
        <location evidence="1">Periplasm</location>
    </subcellularLocation>
</comment>
<dbReference type="PANTHER" id="PTHR39210:SF1">
    <property type="entry name" value="HEPARIN-SULFATE LYASE"/>
    <property type="match status" value="1"/>
</dbReference>
<evidence type="ECO:0000259" key="6">
    <source>
        <dbReference type="Pfam" id="PF07940"/>
    </source>
</evidence>
<dbReference type="SUPFAM" id="SSF48230">
    <property type="entry name" value="Chondroitin AC/alginate lyase"/>
    <property type="match status" value="1"/>
</dbReference>
<dbReference type="PANTHER" id="PTHR39210">
    <property type="entry name" value="HEPARIN-SULFATE LYASE"/>
    <property type="match status" value="1"/>
</dbReference>
<dbReference type="GO" id="GO:0016829">
    <property type="term" value="F:lyase activity"/>
    <property type="evidence" value="ECO:0007669"/>
    <property type="project" value="UniProtKB-KW"/>
</dbReference>
<dbReference type="OrthoDB" id="9772435at2"/>
<proteinExistence type="predicted"/>
<evidence type="ECO:0000256" key="2">
    <source>
        <dbReference type="ARBA" id="ARBA00022729"/>
    </source>
</evidence>
<dbReference type="eggNOG" id="ENOG502Z7XC">
    <property type="taxonomic scope" value="Bacteria"/>
</dbReference>
<organism evidence="7 8">
    <name type="scientific">Chania multitudinisentens RB-25</name>
    <dbReference type="NCBI Taxonomy" id="1441930"/>
    <lineage>
        <taxon>Bacteria</taxon>
        <taxon>Pseudomonadati</taxon>
        <taxon>Pseudomonadota</taxon>
        <taxon>Gammaproteobacteria</taxon>
        <taxon>Enterobacterales</taxon>
        <taxon>Yersiniaceae</taxon>
        <taxon>Chania</taxon>
    </lineage>
</organism>
<dbReference type="InterPro" id="IPR008929">
    <property type="entry name" value="Chondroitin_lyas"/>
</dbReference>
<evidence type="ECO:0000256" key="3">
    <source>
        <dbReference type="ARBA" id="ARBA00022764"/>
    </source>
</evidence>
<dbReference type="PATRIC" id="fig|1441930.4.peg.4250"/>
<evidence type="ECO:0000313" key="8">
    <source>
        <dbReference type="Proteomes" id="UP000019030"/>
    </source>
</evidence>
<evidence type="ECO:0000256" key="4">
    <source>
        <dbReference type="ARBA" id="ARBA00023239"/>
    </source>
</evidence>
<sequence length="727" mass="81612">MQAYQPVLISFEEAQKLRHALGSGGLIGRTLAAQIERLENYRQHPLVFPGHGEAGGIEHNHHKQNYIHLNLAGRLFLITGNAAYRDFALQILSGYADLYPTLGNALSKDSNPPGRLFHQTLNENMWLLYGAEAYSCIRHTLMPEQREHIENNLLREMVYQAVVIHANEFDIVHNHGLWSVAAVGICGYVLNDQEMVDNALYGLRRDSVSGGFLAQLTQLFSPDGYYMEGPYYHRFAIRPLMMFAEAIARRQPELDIYQFNHQVIKRTSDALMATAFPDGTLPALNDSSKSMDINDEGIVIATSVCFARYQQPDVLIAMAQHQGEVWVSAAGLHLSIAAEQAAHQQFNWGSVVLNDGADGQQGGVGILRQLDAESDLNMALLWFGQHGSDAQLHSALDHGHFDGLHLSLFNRGREYLRDYGFGRWVNVEPKFGGRYIPENKSYCKQTIAHNTVTVDGCSQNNGDTETAQQRWGELHFVVREHAFGQGISAIARDYYPGVDMQRSVLMLKLAGFAKPLIVDLFRLTSHQSHQYDYALHYQGQIVRTDFDYQTHSTLSPLGEQHGYQHLWELGRAHFAQDRSVLVSWLDGNSYYSYLCALPAGGNVIFANIGANDPHFNLRNEPALVIRSQGENKLFASVYETHGYFNEATESSTGARGQVERVEVVGHDDDVSVVRLYLQDQRVLMIVVCNRPLASGPQVSEYGAMFHWNGLAFRWQGAFSVQWEPLEA</sequence>
<dbReference type="KEGG" id="sfo:Z042_21520"/>
<reference evidence="7 8" key="1">
    <citation type="submission" date="2014-01" db="EMBL/GenBank/DDBJ databases">
        <title>Isolation of Serratia multitudinisentens RB-25 from Ex-Landfill site.</title>
        <authorList>
            <person name="Robson E.H.J."/>
        </authorList>
    </citation>
    <scope>NUCLEOTIDE SEQUENCE [LARGE SCALE GENOMIC DNA]</scope>
    <source>
        <strain evidence="7 8">RB-25</strain>
    </source>
</reference>
<keyword evidence="4 7" id="KW-0456">Lyase</keyword>
<feature type="domain" description="Heparinase II/III-like C-terminal" evidence="6">
    <location>
        <begin position="356"/>
        <end position="545"/>
    </location>
</feature>
<evidence type="ECO:0000259" key="5">
    <source>
        <dbReference type="Pfam" id="PF05426"/>
    </source>
</evidence>
<dbReference type="HOGENOM" id="CLU_022650_0_0_6"/>
<dbReference type="GO" id="GO:0042597">
    <property type="term" value="C:periplasmic space"/>
    <property type="evidence" value="ECO:0007669"/>
    <property type="project" value="UniProtKB-SubCell"/>
</dbReference>
<dbReference type="Gene3D" id="2.70.98.70">
    <property type="match status" value="1"/>
</dbReference>
<dbReference type="Proteomes" id="UP000019030">
    <property type="component" value="Chromosome"/>
</dbReference>
<dbReference type="AlphaFoldDB" id="W0LIV3"/>
<protein>
    <submittedName>
        <fullName evidence="7">Chondroitin lyase</fullName>
    </submittedName>
</protein>
<gene>
    <name evidence="7" type="ORF">Z042_21520</name>
</gene>
<evidence type="ECO:0000256" key="1">
    <source>
        <dbReference type="ARBA" id="ARBA00004418"/>
    </source>
</evidence>
<reference evidence="7 8" key="2">
    <citation type="submission" date="2015-03" db="EMBL/GenBank/DDBJ databases">
        <authorList>
            <person name="Chan K.-G."/>
        </authorList>
    </citation>
    <scope>NUCLEOTIDE SEQUENCE [LARGE SCALE GENOMIC DNA]</scope>
    <source>
        <strain evidence="7 8">RB-25</strain>
    </source>
</reference>
<dbReference type="EMBL" id="CP007044">
    <property type="protein sequence ID" value="AHG21900.1"/>
    <property type="molecule type" value="Genomic_DNA"/>
</dbReference>
<accession>W0LIV3</accession>
<dbReference type="Gene3D" id="1.50.10.100">
    <property type="entry name" value="Chondroitin AC/alginate lyase"/>
    <property type="match status" value="1"/>
</dbReference>
<evidence type="ECO:0000313" key="7">
    <source>
        <dbReference type="EMBL" id="AHG21900.1"/>
    </source>
</evidence>